<keyword evidence="3" id="KW-1185">Reference proteome</keyword>
<feature type="region of interest" description="Disordered" evidence="1">
    <location>
        <begin position="71"/>
        <end position="118"/>
    </location>
</feature>
<dbReference type="EMBL" id="OX459952">
    <property type="protein sequence ID" value="CAI9158083.1"/>
    <property type="molecule type" value="Genomic_DNA"/>
</dbReference>
<dbReference type="Proteomes" id="UP001176941">
    <property type="component" value="Chromosome 16"/>
</dbReference>
<sequence>MYQRTAANQRERAGWEQGPSLTPRLQNPLPPGGAVRRGGRDSARSFGAVGASCIIPQWVCTCPGPVGVTPPGKAPGPEPGLHTAEQMMNAAGSRRQDPGSNPGFPAHWLCDSGQGRTF</sequence>
<name>A0ABN8Y943_RANTA</name>
<evidence type="ECO:0000313" key="3">
    <source>
        <dbReference type="Proteomes" id="UP001176941"/>
    </source>
</evidence>
<feature type="region of interest" description="Disordered" evidence="1">
    <location>
        <begin position="1"/>
        <end position="43"/>
    </location>
</feature>
<gene>
    <name evidence="2" type="ORF">MRATA1EN1_LOCUS7045</name>
</gene>
<protein>
    <submittedName>
        <fullName evidence="2">Uncharacterized protein</fullName>
    </submittedName>
</protein>
<organism evidence="2 3">
    <name type="scientific">Rangifer tarandus platyrhynchus</name>
    <name type="common">Svalbard reindeer</name>
    <dbReference type="NCBI Taxonomy" id="3082113"/>
    <lineage>
        <taxon>Eukaryota</taxon>
        <taxon>Metazoa</taxon>
        <taxon>Chordata</taxon>
        <taxon>Craniata</taxon>
        <taxon>Vertebrata</taxon>
        <taxon>Euteleostomi</taxon>
        <taxon>Mammalia</taxon>
        <taxon>Eutheria</taxon>
        <taxon>Laurasiatheria</taxon>
        <taxon>Artiodactyla</taxon>
        <taxon>Ruminantia</taxon>
        <taxon>Pecora</taxon>
        <taxon>Cervidae</taxon>
        <taxon>Odocoileinae</taxon>
        <taxon>Rangifer</taxon>
    </lineage>
</organism>
<proteinExistence type="predicted"/>
<evidence type="ECO:0000256" key="1">
    <source>
        <dbReference type="SAM" id="MobiDB-lite"/>
    </source>
</evidence>
<reference evidence="2" key="1">
    <citation type="submission" date="2023-04" db="EMBL/GenBank/DDBJ databases">
        <authorList>
            <consortium name="ELIXIR-Norway"/>
        </authorList>
    </citation>
    <scope>NUCLEOTIDE SEQUENCE [LARGE SCALE GENOMIC DNA]</scope>
</reference>
<accession>A0ABN8Y943</accession>
<evidence type="ECO:0000313" key="2">
    <source>
        <dbReference type="EMBL" id="CAI9158083.1"/>
    </source>
</evidence>